<reference evidence="3 4" key="1">
    <citation type="submission" date="2023-10" db="EMBL/GenBank/DDBJ databases">
        <title>Genome-Wide Identification Analysis in wild type Solanum Pinnatisectum Reveals Some Genes Defensing Phytophthora Infestans.</title>
        <authorList>
            <person name="Sun C."/>
        </authorList>
    </citation>
    <scope>NUCLEOTIDE SEQUENCE [LARGE SCALE GENOMIC DNA]</scope>
    <source>
        <strain evidence="3">LQN</strain>
        <tissue evidence="3">Leaf</tissue>
    </source>
</reference>
<dbReference type="Gene3D" id="2.40.70.10">
    <property type="entry name" value="Acid Proteases"/>
    <property type="match status" value="1"/>
</dbReference>
<feature type="compositionally biased region" description="Basic and acidic residues" evidence="1">
    <location>
        <begin position="291"/>
        <end position="308"/>
    </location>
</feature>
<dbReference type="InterPro" id="IPR005162">
    <property type="entry name" value="Retrotrans_gag_dom"/>
</dbReference>
<dbReference type="PANTHER" id="PTHR32108:SF6">
    <property type="entry name" value="GAG-PRO"/>
    <property type="match status" value="1"/>
</dbReference>
<accession>A0AAV9LH19</accession>
<feature type="compositionally biased region" description="Polar residues" evidence="1">
    <location>
        <begin position="241"/>
        <end position="274"/>
    </location>
</feature>
<dbReference type="Proteomes" id="UP001311915">
    <property type="component" value="Unassembled WGS sequence"/>
</dbReference>
<keyword evidence="4" id="KW-1185">Reference proteome</keyword>
<dbReference type="PROSITE" id="PS50174">
    <property type="entry name" value="G_PATCH"/>
    <property type="match status" value="1"/>
</dbReference>
<dbReference type="Pfam" id="PF01585">
    <property type="entry name" value="G-patch"/>
    <property type="match status" value="1"/>
</dbReference>
<dbReference type="SMART" id="SM00443">
    <property type="entry name" value="G_patch"/>
    <property type="match status" value="1"/>
</dbReference>
<evidence type="ECO:0000313" key="3">
    <source>
        <dbReference type="EMBL" id="KAK4724703.1"/>
    </source>
</evidence>
<evidence type="ECO:0000313" key="4">
    <source>
        <dbReference type="Proteomes" id="UP001311915"/>
    </source>
</evidence>
<dbReference type="AlphaFoldDB" id="A0AAV9LH19"/>
<protein>
    <recommendedName>
        <fullName evidence="2">G-patch domain-containing protein</fullName>
    </recommendedName>
</protein>
<dbReference type="CDD" id="cd00303">
    <property type="entry name" value="retropepsin_like"/>
    <property type="match status" value="1"/>
</dbReference>
<feature type="region of interest" description="Disordered" evidence="1">
    <location>
        <begin position="211"/>
        <end position="308"/>
    </location>
</feature>
<organism evidence="3 4">
    <name type="scientific">Solanum pinnatisectum</name>
    <name type="common">tansyleaf nightshade</name>
    <dbReference type="NCBI Taxonomy" id="50273"/>
    <lineage>
        <taxon>Eukaryota</taxon>
        <taxon>Viridiplantae</taxon>
        <taxon>Streptophyta</taxon>
        <taxon>Embryophyta</taxon>
        <taxon>Tracheophyta</taxon>
        <taxon>Spermatophyta</taxon>
        <taxon>Magnoliopsida</taxon>
        <taxon>eudicotyledons</taxon>
        <taxon>Gunneridae</taxon>
        <taxon>Pentapetalae</taxon>
        <taxon>asterids</taxon>
        <taxon>lamiids</taxon>
        <taxon>Solanales</taxon>
        <taxon>Solanaceae</taxon>
        <taxon>Solanoideae</taxon>
        <taxon>Solaneae</taxon>
        <taxon>Solanum</taxon>
    </lineage>
</organism>
<dbReference type="GO" id="GO:0003676">
    <property type="term" value="F:nucleic acid binding"/>
    <property type="evidence" value="ECO:0007669"/>
    <property type="project" value="InterPro"/>
</dbReference>
<dbReference type="PANTHER" id="PTHR32108">
    <property type="entry name" value="DNA-DIRECTED RNA POLYMERASE SUBUNIT ALPHA"/>
    <property type="match status" value="1"/>
</dbReference>
<feature type="region of interest" description="Disordered" evidence="1">
    <location>
        <begin position="620"/>
        <end position="645"/>
    </location>
</feature>
<comment type="caution">
    <text evidence="3">The sequence shown here is derived from an EMBL/GenBank/DDBJ whole genome shotgun (WGS) entry which is preliminary data.</text>
</comment>
<sequence length="1223" mass="138768">MTVWNNRFSQSRRSDIKKGLNWLENTYGRTDMLCGKRSASLREPNLVKVQQDYFPHLYVVNIILNAIDEIFGDNELDLRRKLHRLKQGIQETRERRMEVEIATAIARVANTALDEELAAKMARYATLNEETVAMRKEHDVFNKDQKGLQIPSPVKFLGRANRRWVITLKIAAADVVVAQPVVADQNELIVQLMQQIAEMRVEMQRRQDLPNPAFIAPADGRPSLHFPPPSAEQAHNPPSSPAHNPTSLRHQNQHTNPQTFPQNYQATQNAQSPSIAPPLPQKTTFQIPVPNEHDVNGSELDHYEEREREWRSKEETAKLDMKEEIRKAMKELQCIPEVAGLNYEDLCIHPNLDLPEGFKVPKFDIFGGTGNPLAHLRAYCDQLVGVGRDEALLMRLFSRSLSGEALEWFTSHETRQWPSWNALAKDFIERFAYNVEIVPDRYSLEKMKQKSNESYREFAYRWRKEAARVRPPMSEKEIVEVFVRVQEPEYYDRIMLLVGAKFAEIVKVGETIEDGLRTGKIARVAASPGSSGLLKKKREDVCTFASEGRRSRNPHYTKVVLDLHRICTPLVTRRQITTIPLLPVIKMLPFLATKFPLRSIKLPLQSTKLPLITIKTSPPTVPIYQTPRPNAPNYRQMPPPQQGNYDPPRPRFEKKPARTFTPLVESRTKLFERLTAAGYIYPVGPKPVDTSSRFYRPDQKCAYHSNSVGHDTEDCINLKHKIQDLIDQKVVSLQTVAPNVNSNPLPNHGGVTINMIETDDDWCVTKAIAPIKKEFVILTHEKVVALVPRETPDRPKFVIETAVTQGMTRSGRCYTPEELSQGVQKKEQSKRPISEAEAEEFWRKMQPKDYSIMKHLEKTPAQISVWALLMSSQMHRQALMRALDDTYVPVGTNSDNLAAMINQVIRGHRISFCDEELPFEGKMHNRALHVTCMCREKIINRVLVDDGSGLNICPLSTLRQLKFDVGKLQQNQVNVRAFDGVQRDTLGAVNLDIQVGPADFNVEFQVLDINTSYNLLLGRPFIHMAGAVSSTLHQIMKFVWKNQELVIYGEGSHSNRYAPIVDDVSQGCDFYTVELVNATGDDLAPQPPMPPVYKMIATVMLQSGFEPGFGLGKHFQGIIEPIQILARGAKFGLGYVPTDDEVELQNKSVDQALARPIPHLYQSFPIQEYVDSDGLGEGVWNLFEEIDAVIEEEAGTSGIRDAEPGEQLQNWISTPLLISRAAW</sequence>
<evidence type="ECO:0000256" key="1">
    <source>
        <dbReference type="SAM" id="MobiDB-lite"/>
    </source>
</evidence>
<gene>
    <name evidence="3" type="ORF">R3W88_027482</name>
</gene>
<dbReference type="Pfam" id="PF03732">
    <property type="entry name" value="Retrotrans_gag"/>
    <property type="match status" value="1"/>
</dbReference>
<dbReference type="InterPro" id="IPR021109">
    <property type="entry name" value="Peptidase_aspartic_dom_sf"/>
</dbReference>
<dbReference type="EMBL" id="JAWPEI010000006">
    <property type="protein sequence ID" value="KAK4724703.1"/>
    <property type="molecule type" value="Genomic_DNA"/>
</dbReference>
<proteinExistence type="predicted"/>
<name>A0AAV9LH19_9SOLN</name>
<feature type="domain" description="G-patch" evidence="2">
    <location>
        <begin position="1099"/>
        <end position="1138"/>
    </location>
</feature>
<dbReference type="InterPro" id="IPR000467">
    <property type="entry name" value="G_patch_dom"/>
</dbReference>
<evidence type="ECO:0000259" key="2">
    <source>
        <dbReference type="PROSITE" id="PS50174"/>
    </source>
</evidence>